<organism evidence="1 2">
    <name type="scientific">Dendrolimus kikuchii</name>
    <dbReference type="NCBI Taxonomy" id="765133"/>
    <lineage>
        <taxon>Eukaryota</taxon>
        <taxon>Metazoa</taxon>
        <taxon>Ecdysozoa</taxon>
        <taxon>Arthropoda</taxon>
        <taxon>Hexapoda</taxon>
        <taxon>Insecta</taxon>
        <taxon>Pterygota</taxon>
        <taxon>Neoptera</taxon>
        <taxon>Endopterygota</taxon>
        <taxon>Lepidoptera</taxon>
        <taxon>Glossata</taxon>
        <taxon>Ditrysia</taxon>
        <taxon>Bombycoidea</taxon>
        <taxon>Lasiocampidae</taxon>
        <taxon>Dendrolimus</taxon>
    </lineage>
</organism>
<reference evidence="1 2" key="1">
    <citation type="journal article" date="2021" name="Front. Genet.">
        <title>Chromosome-Level Genome Assembly Reveals Significant Gene Expansion in the Toll and IMD Signaling Pathways of Dendrolimus kikuchii.</title>
        <authorList>
            <person name="Zhou J."/>
            <person name="Wu P."/>
            <person name="Xiong Z."/>
            <person name="Liu N."/>
            <person name="Zhao N."/>
            <person name="Ji M."/>
            <person name="Qiu Y."/>
            <person name="Yang B."/>
        </authorList>
    </citation>
    <scope>NUCLEOTIDE SEQUENCE [LARGE SCALE GENOMIC DNA]</scope>
    <source>
        <strain evidence="1">Ann1</strain>
    </source>
</reference>
<comment type="caution">
    <text evidence="1">The sequence shown here is derived from an EMBL/GenBank/DDBJ whole genome shotgun (WGS) entry which is preliminary data.</text>
</comment>
<dbReference type="Proteomes" id="UP000824533">
    <property type="component" value="Linkage Group LG15"/>
</dbReference>
<proteinExistence type="predicted"/>
<keyword evidence="2" id="KW-1185">Reference proteome</keyword>
<evidence type="ECO:0000313" key="1">
    <source>
        <dbReference type="EMBL" id="KAJ0175398.1"/>
    </source>
</evidence>
<dbReference type="EMBL" id="CM034401">
    <property type="protein sequence ID" value="KAJ0175398.1"/>
    <property type="molecule type" value="Genomic_DNA"/>
</dbReference>
<gene>
    <name evidence="1" type="ORF">K1T71_008557</name>
</gene>
<sequence length="177" mass="20417">MFPVTVQWFSIRDGLKQGLLDFYQDPIETSEAIKTQLCKVLQENSLSLSSVSSFSADNASVNYGIHNSCKCHILHNCNKHPLKALQFDVESLVLKVYSEFSAFGKRIAKLKEFFDFAHLEYKYILRHVPTRWLSLLPALDRLILNWPVLKAFYLNEGEDECAAIIWRAFKDENCLPL</sequence>
<evidence type="ECO:0000313" key="2">
    <source>
        <dbReference type="Proteomes" id="UP000824533"/>
    </source>
</evidence>
<name>A0ACC1CUT7_9NEOP</name>
<protein>
    <submittedName>
        <fullName evidence="1">Uncharacterized protein</fullName>
    </submittedName>
</protein>
<accession>A0ACC1CUT7</accession>